<dbReference type="AlphaFoldDB" id="A0A919VD86"/>
<keyword evidence="3" id="KW-1185">Reference proteome</keyword>
<dbReference type="Proteomes" id="UP000606172">
    <property type="component" value="Unassembled WGS sequence"/>
</dbReference>
<feature type="signal peptide" evidence="1">
    <location>
        <begin position="1"/>
        <end position="25"/>
    </location>
</feature>
<dbReference type="RefSeq" id="WP_239129147.1">
    <property type="nucleotide sequence ID" value="NZ_BOOW01000027.1"/>
</dbReference>
<name>A0A919VD86_9ACTN</name>
<reference evidence="2" key="1">
    <citation type="submission" date="2021-01" db="EMBL/GenBank/DDBJ databases">
        <title>Whole genome shotgun sequence of Sinosporangium siamense NBRC 109515.</title>
        <authorList>
            <person name="Komaki H."/>
            <person name="Tamura T."/>
        </authorList>
    </citation>
    <scope>NUCLEOTIDE SEQUENCE</scope>
    <source>
        <strain evidence="2">NBRC 109515</strain>
    </source>
</reference>
<dbReference type="EMBL" id="BOOW01000027">
    <property type="protein sequence ID" value="GII93889.1"/>
    <property type="molecule type" value="Genomic_DNA"/>
</dbReference>
<evidence type="ECO:0000313" key="2">
    <source>
        <dbReference type="EMBL" id="GII93889.1"/>
    </source>
</evidence>
<dbReference type="InterPro" id="IPR006311">
    <property type="entry name" value="TAT_signal"/>
</dbReference>
<keyword evidence="1" id="KW-0732">Signal</keyword>
<evidence type="ECO:0000256" key="1">
    <source>
        <dbReference type="SAM" id="SignalP"/>
    </source>
</evidence>
<organism evidence="2 3">
    <name type="scientific">Sinosporangium siamense</name>
    <dbReference type="NCBI Taxonomy" id="1367973"/>
    <lineage>
        <taxon>Bacteria</taxon>
        <taxon>Bacillati</taxon>
        <taxon>Actinomycetota</taxon>
        <taxon>Actinomycetes</taxon>
        <taxon>Streptosporangiales</taxon>
        <taxon>Streptosporangiaceae</taxon>
        <taxon>Sinosporangium</taxon>
    </lineage>
</organism>
<protein>
    <submittedName>
        <fullName evidence="2">Uncharacterized protein</fullName>
    </submittedName>
</protein>
<sequence length="178" mass="18957">MNTSTLTRRAALSAAAATMSFAVLAGGLAPAAGAASLPAYPEPAPYGRTFQTDPGHDFTKGLKPRKNGVLRGWISHYSGGLAEYQPVRYARGKHVDRFVGPREGDVTGYAAPIASNVIFLSAYGCKPGSGTTMDKRGVGTKRCSRTELLRRIKTGQKQPSLIWTVKGKIVKVAEIFTS</sequence>
<evidence type="ECO:0000313" key="3">
    <source>
        <dbReference type="Proteomes" id="UP000606172"/>
    </source>
</evidence>
<comment type="caution">
    <text evidence="2">The sequence shown here is derived from an EMBL/GenBank/DDBJ whole genome shotgun (WGS) entry which is preliminary data.</text>
</comment>
<accession>A0A919VD86</accession>
<feature type="chain" id="PRO_5038800591" evidence="1">
    <location>
        <begin position="26"/>
        <end position="178"/>
    </location>
</feature>
<dbReference type="PROSITE" id="PS51318">
    <property type="entry name" value="TAT"/>
    <property type="match status" value="1"/>
</dbReference>
<gene>
    <name evidence="2" type="ORF">Ssi02_41200</name>
</gene>
<proteinExistence type="predicted"/>